<evidence type="ECO:0000256" key="9">
    <source>
        <dbReference type="SAM" id="MobiDB-lite"/>
    </source>
</evidence>
<evidence type="ECO:0000313" key="11">
    <source>
        <dbReference type="Ensembl" id="ENSLLEP00000015646.1"/>
    </source>
</evidence>
<sequence>SIETNTRSKSHGVDIRTIIPFSGVGHKLVETNTLGVPPKAQPSGSSPGLNKTLPHSPSGLSILNNKSSLPGQKNTVNTVGSAPRISVANTKVFINVNGSPIKLPAKRPPASQGESTPSRISDFFLPNQKTSSIAVPSTSTSFTSPGLHCMESTGQPAKRPRLEDKKTLDSFFIKTPRVNVTNGELVPKVPPAAATPATTTMASTSQQSIMVSCPVCRSKVLESNINQHLDMCLGAC</sequence>
<keyword evidence="7" id="KW-0539">Nucleus</keyword>
<dbReference type="FunFam" id="3.30.160.60:FF:000331">
    <property type="entry name" value="E3 ubiquitin-protein ligase RAD18"/>
    <property type="match status" value="1"/>
</dbReference>
<dbReference type="AlphaFoldDB" id="A0A8C5MLT2"/>
<organism evidence="11 12">
    <name type="scientific">Leptobrachium leishanense</name>
    <name type="common">Leishan spiny toad</name>
    <dbReference type="NCBI Taxonomy" id="445787"/>
    <lineage>
        <taxon>Eukaryota</taxon>
        <taxon>Metazoa</taxon>
        <taxon>Chordata</taxon>
        <taxon>Craniata</taxon>
        <taxon>Vertebrata</taxon>
        <taxon>Euteleostomi</taxon>
        <taxon>Amphibia</taxon>
        <taxon>Batrachia</taxon>
        <taxon>Anura</taxon>
        <taxon>Pelobatoidea</taxon>
        <taxon>Megophryidae</taxon>
        <taxon>Leptobrachium</taxon>
    </lineage>
</organism>
<dbReference type="GO" id="GO:0006281">
    <property type="term" value="P:DNA repair"/>
    <property type="evidence" value="ECO:0007669"/>
    <property type="project" value="UniProtKB-KW"/>
</dbReference>
<keyword evidence="5" id="KW-0862">Zinc</keyword>
<dbReference type="GO" id="GO:0008270">
    <property type="term" value="F:zinc ion binding"/>
    <property type="evidence" value="ECO:0007669"/>
    <property type="project" value="UniProtKB-KW"/>
</dbReference>
<feature type="domain" description="UBZ4-type" evidence="10">
    <location>
        <begin position="210"/>
        <end position="236"/>
    </location>
</feature>
<dbReference type="SMART" id="SM00734">
    <property type="entry name" value="ZnF_Rad18"/>
    <property type="match status" value="1"/>
</dbReference>
<name>A0A8C5MLT2_9ANUR</name>
<feature type="compositionally biased region" description="Polar residues" evidence="9">
    <location>
        <begin position="42"/>
        <end position="59"/>
    </location>
</feature>
<dbReference type="Gene3D" id="3.30.160.60">
    <property type="entry name" value="Classic Zinc Finger"/>
    <property type="match status" value="1"/>
</dbReference>
<comment type="subcellular location">
    <subcellularLocation>
        <location evidence="1">Nucleus</location>
    </subcellularLocation>
</comment>
<keyword evidence="4 8" id="KW-0863">Zinc-finger</keyword>
<proteinExistence type="predicted"/>
<dbReference type="GO" id="GO:0003677">
    <property type="term" value="F:DNA binding"/>
    <property type="evidence" value="ECO:0007669"/>
    <property type="project" value="InterPro"/>
</dbReference>
<evidence type="ECO:0000313" key="12">
    <source>
        <dbReference type="Proteomes" id="UP000694569"/>
    </source>
</evidence>
<evidence type="ECO:0000256" key="8">
    <source>
        <dbReference type="PROSITE-ProRule" id="PRU01256"/>
    </source>
</evidence>
<reference evidence="11" key="1">
    <citation type="submission" date="2025-08" db="UniProtKB">
        <authorList>
            <consortium name="Ensembl"/>
        </authorList>
    </citation>
    <scope>IDENTIFICATION</scope>
</reference>
<evidence type="ECO:0000259" key="10">
    <source>
        <dbReference type="PROSITE" id="PS51908"/>
    </source>
</evidence>
<dbReference type="GO" id="GO:0005634">
    <property type="term" value="C:nucleus"/>
    <property type="evidence" value="ECO:0007669"/>
    <property type="project" value="UniProtKB-SubCell"/>
</dbReference>
<dbReference type="OrthoDB" id="5236983at2759"/>
<evidence type="ECO:0000256" key="7">
    <source>
        <dbReference type="ARBA" id="ARBA00023242"/>
    </source>
</evidence>
<evidence type="ECO:0000256" key="2">
    <source>
        <dbReference type="ARBA" id="ARBA00022723"/>
    </source>
</evidence>
<reference evidence="11" key="2">
    <citation type="submission" date="2025-09" db="UniProtKB">
        <authorList>
            <consortium name="Ensembl"/>
        </authorList>
    </citation>
    <scope>IDENTIFICATION</scope>
</reference>
<dbReference type="InterPro" id="IPR006642">
    <property type="entry name" value="Rad18_UBZ4"/>
</dbReference>
<evidence type="ECO:0000256" key="4">
    <source>
        <dbReference type="ARBA" id="ARBA00022771"/>
    </source>
</evidence>
<keyword evidence="6 8" id="KW-0234">DNA repair</keyword>
<keyword evidence="3 8" id="KW-0227">DNA damage</keyword>
<evidence type="ECO:0000256" key="3">
    <source>
        <dbReference type="ARBA" id="ARBA00022763"/>
    </source>
</evidence>
<evidence type="ECO:0000256" key="1">
    <source>
        <dbReference type="ARBA" id="ARBA00004123"/>
    </source>
</evidence>
<dbReference type="PROSITE" id="PS51908">
    <property type="entry name" value="ZF_UBZ4"/>
    <property type="match status" value="1"/>
</dbReference>
<keyword evidence="2" id="KW-0479">Metal-binding</keyword>
<evidence type="ECO:0000256" key="5">
    <source>
        <dbReference type="ARBA" id="ARBA00022833"/>
    </source>
</evidence>
<accession>A0A8C5MLT2</accession>
<keyword evidence="12" id="KW-1185">Reference proteome</keyword>
<dbReference type="Proteomes" id="UP000694569">
    <property type="component" value="Unplaced"/>
</dbReference>
<evidence type="ECO:0000256" key="6">
    <source>
        <dbReference type="ARBA" id="ARBA00023204"/>
    </source>
</evidence>
<dbReference type="Ensembl" id="ENSLLET00000016246.1">
    <property type="protein sequence ID" value="ENSLLEP00000015646.1"/>
    <property type="gene ID" value="ENSLLEG00000009961.1"/>
</dbReference>
<feature type="region of interest" description="Disordered" evidence="9">
    <location>
        <begin position="33"/>
        <end position="59"/>
    </location>
</feature>
<protein>
    <recommendedName>
        <fullName evidence="10">UBZ4-type domain-containing protein</fullName>
    </recommendedName>
</protein>